<evidence type="ECO:0000313" key="8">
    <source>
        <dbReference type="EMBL" id="KAL3078587.1"/>
    </source>
</evidence>
<protein>
    <recommendedName>
        <fullName evidence="7">Homeobox domain-containing protein</fullName>
    </recommendedName>
</protein>
<dbReference type="GO" id="GO:0005634">
    <property type="term" value="C:nucleus"/>
    <property type="evidence" value="ECO:0007669"/>
    <property type="project" value="UniProtKB-SubCell"/>
</dbReference>
<evidence type="ECO:0000313" key="10">
    <source>
        <dbReference type="EMBL" id="KAL3101648.1"/>
    </source>
</evidence>
<reference evidence="9 11" key="1">
    <citation type="submission" date="2024-10" db="EMBL/GenBank/DDBJ databases">
        <authorList>
            <person name="Kim D."/>
        </authorList>
    </citation>
    <scope>NUCLEOTIDE SEQUENCE [LARGE SCALE GENOMIC DNA]</scope>
    <source>
        <strain evidence="9">BH-2024</strain>
    </source>
</reference>
<dbReference type="PANTHER" id="PTHR10390:SF33">
    <property type="entry name" value="PROTEIN OPTIX"/>
    <property type="match status" value="1"/>
</dbReference>
<dbReference type="EMBL" id="JBICBT010000817">
    <property type="protein sequence ID" value="KAL3099165.1"/>
    <property type="molecule type" value="Genomic_DNA"/>
</dbReference>
<dbReference type="Pfam" id="PF05920">
    <property type="entry name" value="Homeobox_KN"/>
    <property type="match status" value="1"/>
</dbReference>
<dbReference type="CDD" id="cd00086">
    <property type="entry name" value="homeodomain"/>
    <property type="match status" value="1"/>
</dbReference>
<keyword evidence="4 5" id="KW-0539">Nucleus</keyword>
<feature type="compositionally biased region" description="Basic residues" evidence="6">
    <location>
        <begin position="36"/>
        <end position="45"/>
    </location>
</feature>
<dbReference type="InterPro" id="IPR009057">
    <property type="entry name" value="Homeodomain-like_sf"/>
</dbReference>
<dbReference type="PANTHER" id="PTHR10390">
    <property type="entry name" value="HOMEOBOX PROTEIN SIX"/>
    <property type="match status" value="1"/>
</dbReference>
<feature type="region of interest" description="Disordered" evidence="6">
    <location>
        <begin position="36"/>
        <end position="86"/>
    </location>
</feature>
<evidence type="ECO:0000256" key="4">
    <source>
        <dbReference type="ARBA" id="ARBA00023242"/>
    </source>
</evidence>
<feature type="compositionally biased region" description="Basic and acidic residues" evidence="6">
    <location>
        <begin position="64"/>
        <end position="86"/>
    </location>
</feature>
<dbReference type="AlphaFoldDB" id="A0ABD2K8D3"/>
<dbReference type="EMBL" id="JBICBT010000769">
    <property type="protein sequence ID" value="KAL3101648.1"/>
    <property type="molecule type" value="Genomic_DNA"/>
</dbReference>
<evidence type="ECO:0000256" key="6">
    <source>
        <dbReference type="SAM" id="MobiDB-lite"/>
    </source>
</evidence>
<dbReference type="Proteomes" id="UP001620626">
    <property type="component" value="Unassembled WGS sequence"/>
</dbReference>
<evidence type="ECO:0000256" key="2">
    <source>
        <dbReference type="ARBA" id="ARBA00023125"/>
    </source>
</evidence>
<evidence type="ECO:0000313" key="9">
    <source>
        <dbReference type="EMBL" id="KAL3099165.1"/>
    </source>
</evidence>
<accession>A0ABD2K8D3</accession>
<feature type="DNA-binding region" description="Homeobox" evidence="5">
    <location>
        <begin position="3"/>
        <end position="46"/>
    </location>
</feature>
<gene>
    <name evidence="10" type="ORF">niasHT_025665</name>
    <name evidence="9" type="ORF">niasHT_025713</name>
    <name evidence="8" type="ORF">niasHT_035070</name>
</gene>
<dbReference type="PROSITE" id="PS50071">
    <property type="entry name" value="HOMEOBOX_2"/>
    <property type="match status" value="1"/>
</dbReference>
<dbReference type="GO" id="GO:0003677">
    <property type="term" value="F:DNA binding"/>
    <property type="evidence" value="ECO:0007669"/>
    <property type="project" value="UniProtKB-UniRule"/>
</dbReference>
<organism evidence="9 11">
    <name type="scientific">Heterodera trifolii</name>
    <dbReference type="NCBI Taxonomy" id="157864"/>
    <lineage>
        <taxon>Eukaryota</taxon>
        <taxon>Metazoa</taxon>
        <taxon>Ecdysozoa</taxon>
        <taxon>Nematoda</taxon>
        <taxon>Chromadorea</taxon>
        <taxon>Rhabditida</taxon>
        <taxon>Tylenchina</taxon>
        <taxon>Tylenchomorpha</taxon>
        <taxon>Tylenchoidea</taxon>
        <taxon>Heteroderidae</taxon>
        <taxon>Heteroderinae</taxon>
        <taxon>Heterodera</taxon>
    </lineage>
</organism>
<evidence type="ECO:0000259" key="7">
    <source>
        <dbReference type="PROSITE" id="PS50071"/>
    </source>
</evidence>
<dbReference type="InterPro" id="IPR008422">
    <property type="entry name" value="KN_HD"/>
</dbReference>
<dbReference type="Gene3D" id="1.10.10.60">
    <property type="entry name" value="Homeodomain-like"/>
    <property type="match status" value="1"/>
</dbReference>
<keyword evidence="2 5" id="KW-0238">DNA-binding</keyword>
<dbReference type="SMART" id="SM00389">
    <property type="entry name" value="HOX"/>
    <property type="match status" value="1"/>
</dbReference>
<sequence length="86" mass="10397">MLKEYYLTNPYPDPAEKRQLVQDTCLTPMQVGNWFKNRRQRHRQQNKYYANHPPLSPAKMPPDALEKEQDKLLEPKEKKKRKETDE</sequence>
<evidence type="ECO:0000256" key="1">
    <source>
        <dbReference type="ARBA" id="ARBA00004123"/>
    </source>
</evidence>
<dbReference type="SUPFAM" id="SSF46689">
    <property type="entry name" value="Homeodomain-like"/>
    <property type="match status" value="1"/>
</dbReference>
<dbReference type="InterPro" id="IPR001356">
    <property type="entry name" value="HD"/>
</dbReference>
<name>A0ABD2K8D3_9BILA</name>
<evidence type="ECO:0000256" key="3">
    <source>
        <dbReference type="ARBA" id="ARBA00023155"/>
    </source>
</evidence>
<proteinExistence type="predicted"/>
<keyword evidence="3 5" id="KW-0371">Homeobox</keyword>
<comment type="caution">
    <text evidence="9">The sequence shown here is derived from an EMBL/GenBank/DDBJ whole genome shotgun (WGS) entry which is preliminary data.</text>
</comment>
<comment type="subcellular location">
    <subcellularLocation>
        <location evidence="1 5">Nucleus</location>
    </subcellularLocation>
</comment>
<evidence type="ECO:0000313" key="11">
    <source>
        <dbReference type="Proteomes" id="UP001620626"/>
    </source>
</evidence>
<dbReference type="EMBL" id="JBICBT010001201">
    <property type="protein sequence ID" value="KAL3078587.1"/>
    <property type="molecule type" value="Genomic_DNA"/>
</dbReference>
<evidence type="ECO:0000256" key="5">
    <source>
        <dbReference type="PROSITE-ProRule" id="PRU00108"/>
    </source>
</evidence>
<keyword evidence="11" id="KW-1185">Reference proteome</keyword>
<feature type="domain" description="Homeobox" evidence="7">
    <location>
        <begin position="1"/>
        <end position="45"/>
    </location>
</feature>